<comment type="similarity">
    <text evidence="2 11">Belongs to the WhiB family.</text>
</comment>
<evidence type="ECO:0000256" key="11">
    <source>
        <dbReference type="HAMAP-Rule" id="MF_01479"/>
    </source>
</evidence>
<evidence type="ECO:0000256" key="5">
    <source>
        <dbReference type="ARBA" id="ARBA00023004"/>
    </source>
</evidence>
<name>A0ABU2UJ23_9ACTN</name>
<keyword evidence="6 11" id="KW-0411">Iron-sulfur</keyword>
<dbReference type="PANTHER" id="PTHR38839:SF2">
    <property type="entry name" value="TRANSCRIPTIONAL REGULATOR WHIB7-RELATED"/>
    <property type="match status" value="1"/>
</dbReference>
<keyword evidence="4 11" id="KW-0479">Metal-binding</keyword>
<sequence>MTSLAALTARTPNLPCRLDPDLFFSDNARDRAAAVRACRGCPLLEPCAAVAIETREPWGVWGGTTAADRRGFRDGRAWRFDGAGRLRQKCGSVSAYHAHFAYREQPCGECTAAWEARLEADRRARLEAEHATGGTTRGYGVHRLLGEPACERCREAVKRQSAATRRERAQRGLHGARGASATSRPVRATPGRETAVQSLAIAS</sequence>
<dbReference type="PANTHER" id="PTHR38839">
    <property type="entry name" value="TRANSCRIPTIONAL REGULATOR WHID-RELATED"/>
    <property type="match status" value="1"/>
</dbReference>
<dbReference type="RefSeq" id="WP_311635055.1">
    <property type="nucleotide sequence ID" value="NZ_JAVRFF010000012.1"/>
</dbReference>
<feature type="binding site" evidence="11">
    <location>
        <position position="16"/>
    </location>
    <ligand>
        <name>[4Fe-4S] cluster</name>
        <dbReference type="ChEBI" id="CHEBI:49883"/>
    </ligand>
</feature>
<keyword evidence="7 11" id="KW-0805">Transcription regulation</keyword>
<keyword evidence="10 11" id="KW-0804">Transcription</keyword>
<reference evidence="14" key="1">
    <citation type="submission" date="2024-05" db="EMBL/GenBank/DDBJ databases">
        <title>30 novel species of actinomycetes from the DSMZ collection.</title>
        <authorList>
            <person name="Nouioui I."/>
        </authorList>
    </citation>
    <scope>NUCLEOTIDE SEQUENCE</scope>
    <source>
        <strain evidence="14">DSM 41014</strain>
    </source>
</reference>
<evidence type="ECO:0000256" key="1">
    <source>
        <dbReference type="ARBA" id="ARBA00004496"/>
    </source>
</evidence>
<feature type="binding site" evidence="11">
    <location>
        <position position="38"/>
    </location>
    <ligand>
        <name>[4Fe-4S] cluster</name>
        <dbReference type="ChEBI" id="CHEBI:49883"/>
    </ligand>
</feature>
<comment type="PTM">
    <text evidence="11">The Fe-S cluster can be nitrosylated by nitric oxide (NO).</text>
</comment>
<keyword evidence="11" id="KW-0963">Cytoplasm</keyword>
<comment type="function">
    <text evidence="11">Acts as a transcriptional regulator. Probably redox-responsive. The apo- but not holo-form probably binds DNA.</text>
</comment>
<dbReference type="Pfam" id="PF02467">
    <property type="entry name" value="Whib"/>
    <property type="match status" value="1"/>
</dbReference>
<organism evidence="14 15">
    <name type="scientific">Streptomyces hintoniae</name>
    <dbReference type="NCBI Taxonomy" id="3075521"/>
    <lineage>
        <taxon>Bacteria</taxon>
        <taxon>Bacillati</taxon>
        <taxon>Actinomycetota</taxon>
        <taxon>Actinomycetes</taxon>
        <taxon>Kitasatosporales</taxon>
        <taxon>Streptomycetaceae</taxon>
        <taxon>Streptomyces</taxon>
    </lineage>
</organism>
<dbReference type="InterPro" id="IPR034768">
    <property type="entry name" value="4FE4S_WBL"/>
</dbReference>
<comment type="cofactor">
    <cofactor evidence="11">
        <name>[4Fe-4S] cluster</name>
        <dbReference type="ChEBI" id="CHEBI:49883"/>
    </cofactor>
    <text evidence="11">Binds 1 [4Fe-4S] cluster per subunit. Following nitrosylation of the [4Fe-4S] cluster binds 1 [4Fe-8(NO)] cluster per subunit.</text>
</comment>
<keyword evidence="5 11" id="KW-0408">Iron</keyword>
<proteinExistence type="inferred from homology"/>
<evidence type="ECO:0000256" key="3">
    <source>
        <dbReference type="ARBA" id="ARBA00022485"/>
    </source>
</evidence>
<evidence type="ECO:0000256" key="7">
    <source>
        <dbReference type="ARBA" id="ARBA00023015"/>
    </source>
</evidence>
<feature type="region of interest" description="Disordered" evidence="12">
    <location>
        <begin position="160"/>
        <end position="203"/>
    </location>
</feature>
<accession>A0ABU2UJ23</accession>
<evidence type="ECO:0000256" key="2">
    <source>
        <dbReference type="ARBA" id="ARBA00006597"/>
    </source>
</evidence>
<comment type="subcellular location">
    <subcellularLocation>
        <location evidence="1 11">Cytoplasm</location>
    </subcellularLocation>
</comment>
<evidence type="ECO:0000256" key="12">
    <source>
        <dbReference type="SAM" id="MobiDB-lite"/>
    </source>
</evidence>
<feature type="binding site" evidence="11">
    <location>
        <position position="41"/>
    </location>
    <ligand>
        <name>[4Fe-4S] cluster</name>
        <dbReference type="ChEBI" id="CHEBI:49883"/>
    </ligand>
</feature>
<evidence type="ECO:0000256" key="8">
    <source>
        <dbReference type="ARBA" id="ARBA00023125"/>
    </source>
</evidence>
<keyword evidence="3 11" id="KW-0004">4Fe-4S</keyword>
<evidence type="ECO:0000259" key="13">
    <source>
        <dbReference type="PROSITE" id="PS51674"/>
    </source>
</evidence>
<comment type="caution">
    <text evidence="14">The sequence shown here is derived from an EMBL/GenBank/DDBJ whole genome shotgun (WGS) entry which is preliminary data.</text>
</comment>
<keyword evidence="15" id="KW-1185">Reference proteome</keyword>
<evidence type="ECO:0000256" key="6">
    <source>
        <dbReference type="ARBA" id="ARBA00023014"/>
    </source>
</evidence>
<dbReference type="HAMAP" id="MF_01479">
    <property type="entry name" value="WhiB"/>
    <property type="match status" value="1"/>
</dbReference>
<feature type="compositionally biased region" description="Basic and acidic residues" evidence="12">
    <location>
        <begin position="160"/>
        <end position="170"/>
    </location>
</feature>
<gene>
    <name evidence="11" type="primary">whiB</name>
    <name evidence="14" type="ORF">RM863_12690</name>
</gene>
<dbReference type="InterPro" id="IPR003482">
    <property type="entry name" value="Whib"/>
</dbReference>
<evidence type="ECO:0000256" key="10">
    <source>
        <dbReference type="ARBA" id="ARBA00023163"/>
    </source>
</evidence>
<protein>
    <recommendedName>
        <fullName evidence="11">Transcriptional regulator WhiB</fullName>
    </recommendedName>
</protein>
<dbReference type="PROSITE" id="PS51674">
    <property type="entry name" value="4FE4S_WBL"/>
    <property type="match status" value="1"/>
</dbReference>
<dbReference type="EMBL" id="JAVRFF010000012">
    <property type="protein sequence ID" value="MDT0472981.1"/>
    <property type="molecule type" value="Genomic_DNA"/>
</dbReference>
<comment type="PTM">
    <text evidence="11">Upon Fe-S cluster removal intramolecular disulfide bonds are formed.</text>
</comment>
<dbReference type="Proteomes" id="UP001180489">
    <property type="component" value="Unassembled WGS sequence"/>
</dbReference>
<evidence type="ECO:0000256" key="9">
    <source>
        <dbReference type="ARBA" id="ARBA00023157"/>
    </source>
</evidence>
<evidence type="ECO:0000313" key="14">
    <source>
        <dbReference type="EMBL" id="MDT0472981.1"/>
    </source>
</evidence>
<feature type="binding site" evidence="11">
    <location>
        <position position="47"/>
    </location>
    <ligand>
        <name>[4Fe-4S] cluster</name>
        <dbReference type="ChEBI" id="CHEBI:49883"/>
    </ligand>
</feature>
<keyword evidence="9 11" id="KW-1015">Disulfide bond</keyword>
<keyword evidence="8 11" id="KW-0238">DNA-binding</keyword>
<evidence type="ECO:0000313" key="15">
    <source>
        <dbReference type="Proteomes" id="UP001180489"/>
    </source>
</evidence>
<evidence type="ECO:0000256" key="4">
    <source>
        <dbReference type="ARBA" id="ARBA00022723"/>
    </source>
</evidence>
<feature type="domain" description="4Fe-4S Wbl-type" evidence="13">
    <location>
        <begin position="15"/>
        <end position="71"/>
    </location>
</feature>